<organism evidence="7">
    <name type="scientific">Salmonella enterica I</name>
    <dbReference type="NCBI Taxonomy" id="59201"/>
    <lineage>
        <taxon>Bacteria</taxon>
        <taxon>Pseudomonadati</taxon>
        <taxon>Pseudomonadota</taxon>
        <taxon>Gammaproteobacteria</taxon>
        <taxon>Enterobacterales</taxon>
        <taxon>Enterobacteriaceae</taxon>
        <taxon>Salmonella</taxon>
    </lineage>
</organism>
<evidence type="ECO:0000256" key="6">
    <source>
        <dbReference type="SAM" id="Phobius"/>
    </source>
</evidence>
<dbReference type="InterPro" id="IPR051621">
    <property type="entry name" value="T2SS_protein_J"/>
</dbReference>
<keyword evidence="4 6" id="KW-1133">Transmembrane helix</keyword>
<keyword evidence="5 6" id="KW-0472">Membrane</keyword>
<dbReference type="NCBIfam" id="NF007848">
    <property type="entry name" value="PRK10557.1"/>
    <property type="match status" value="1"/>
</dbReference>
<comment type="subcellular location">
    <subcellularLocation>
        <location evidence="1">Membrane</location>
        <topology evidence="1">Single-pass membrane protein</topology>
    </subcellularLocation>
</comment>
<dbReference type="GO" id="GO:0015628">
    <property type="term" value="P:protein secretion by the type II secretion system"/>
    <property type="evidence" value="ECO:0007669"/>
    <property type="project" value="TreeGrafter"/>
</dbReference>
<evidence type="ECO:0000256" key="3">
    <source>
        <dbReference type="ARBA" id="ARBA00022692"/>
    </source>
</evidence>
<dbReference type="InterPro" id="IPR012902">
    <property type="entry name" value="N_methyl_site"/>
</dbReference>
<dbReference type="PROSITE" id="PS00409">
    <property type="entry name" value="PROKAR_NTER_METHYL"/>
    <property type="match status" value="1"/>
</dbReference>
<dbReference type="PANTHER" id="PTHR39583:SF3">
    <property type="entry name" value="PREPILIN PEPTIDASE-DEPENDENT PROTEIN B"/>
    <property type="match status" value="1"/>
</dbReference>
<evidence type="ECO:0000313" key="7">
    <source>
        <dbReference type="EMBL" id="EBP4057255.1"/>
    </source>
</evidence>
<evidence type="ECO:0000256" key="2">
    <source>
        <dbReference type="ARBA" id="ARBA00022481"/>
    </source>
</evidence>
<gene>
    <name evidence="7" type="ORF">Z599_05760</name>
</gene>
<evidence type="ECO:0000256" key="1">
    <source>
        <dbReference type="ARBA" id="ARBA00004167"/>
    </source>
</evidence>
<dbReference type="AlphaFoldDB" id="A0A5U3FUF8"/>
<comment type="caution">
    <text evidence="7">The sequence shown here is derived from an EMBL/GenBank/DDBJ whole genome shotgun (WGS) entry which is preliminary data.</text>
</comment>
<sequence length="189" mass="20969">MSIITRGFSLLEVVLAMAMAIGSILLLGSARFLPALQREIWHNTRQLSLEDEIWQRTYTVAKHLQRAGYCHGHCTGEGLHLAEQGQCVIVQWDGNNNGVWDTIPAKEADQTGFRVKDNVLETLRGATSCQGKGWEKMTDPNTVLITAFTVERRDITGFSPVLMLHLRGASKAEPQTVIDAQYSVTGFNL</sequence>
<dbReference type="InterPro" id="IPR016419">
    <property type="entry name" value="Prepilin_Pept-dep_B_prd"/>
</dbReference>
<keyword evidence="2" id="KW-0488">Methylation</keyword>
<feature type="transmembrane region" description="Helical" evidence="6">
    <location>
        <begin position="6"/>
        <end position="28"/>
    </location>
</feature>
<reference evidence="7" key="1">
    <citation type="submission" date="2018-07" db="EMBL/GenBank/DDBJ databases">
        <authorList>
            <consortium name="GenomeTrakr network: Whole genome sequencing for foodborne pathogen traceback"/>
        </authorList>
    </citation>
    <scope>NUCLEOTIDE SEQUENCE</scope>
    <source>
        <strain evidence="7">MDH-2013-00175</strain>
    </source>
</reference>
<evidence type="ECO:0000256" key="5">
    <source>
        <dbReference type="ARBA" id="ARBA00023136"/>
    </source>
</evidence>
<protein>
    <submittedName>
        <fullName evidence="7">Prepilin peptidase-dependent protein</fullName>
    </submittedName>
</protein>
<evidence type="ECO:0000256" key="4">
    <source>
        <dbReference type="ARBA" id="ARBA00022989"/>
    </source>
</evidence>
<dbReference type="PIRSF" id="PIRSF004525">
    <property type="entry name" value="Pilin_peptidase-dep_B_prd"/>
    <property type="match status" value="1"/>
</dbReference>
<name>A0A5U3FUF8_SALET</name>
<accession>A0A5U3FUF8</accession>
<dbReference type="PANTHER" id="PTHR39583">
    <property type="entry name" value="TYPE II SECRETION SYSTEM PROTEIN J-RELATED"/>
    <property type="match status" value="1"/>
</dbReference>
<dbReference type="EMBL" id="AAGLQK010000004">
    <property type="protein sequence ID" value="EBP4057255.1"/>
    <property type="molecule type" value="Genomic_DNA"/>
</dbReference>
<dbReference type="GO" id="GO:0016020">
    <property type="term" value="C:membrane"/>
    <property type="evidence" value="ECO:0007669"/>
    <property type="project" value="UniProtKB-SubCell"/>
</dbReference>
<keyword evidence="3 6" id="KW-0812">Transmembrane</keyword>
<proteinExistence type="predicted"/>